<name>A0A0A1FF43_9BURK</name>
<organism evidence="1 2">
    <name type="scientific">Collimonas arenae</name>
    <dbReference type="NCBI Taxonomy" id="279058"/>
    <lineage>
        <taxon>Bacteria</taxon>
        <taxon>Pseudomonadati</taxon>
        <taxon>Pseudomonadota</taxon>
        <taxon>Betaproteobacteria</taxon>
        <taxon>Burkholderiales</taxon>
        <taxon>Oxalobacteraceae</taxon>
        <taxon>Collimonas</taxon>
    </lineage>
</organism>
<dbReference type="GO" id="GO:0004747">
    <property type="term" value="F:ribokinase activity"/>
    <property type="evidence" value="ECO:0007669"/>
    <property type="project" value="UniProtKB-EC"/>
</dbReference>
<keyword evidence="2" id="KW-1185">Reference proteome</keyword>
<dbReference type="Proteomes" id="UP000030302">
    <property type="component" value="Chromosome"/>
</dbReference>
<dbReference type="HOGENOM" id="CLU_087208_1_0_4"/>
<reference evidence="2" key="1">
    <citation type="journal article" date="2014" name="Soil Biol. Biochem.">
        <title>Structure and function of bacterial communities in ageing soils: Insights from the Mendocino ecological staircase.</title>
        <authorList>
            <person name="Uroz S."/>
            <person name="Tech J.J."/>
            <person name="Sawaya N.A."/>
            <person name="Frey-Klett P."/>
            <person name="Leveau J.H.J."/>
        </authorList>
    </citation>
    <scope>NUCLEOTIDE SEQUENCE [LARGE SCALE GENOMIC DNA]</scope>
    <source>
        <strain evidence="2">Cal35</strain>
    </source>
</reference>
<evidence type="ECO:0000313" key="2">
    <source>
        <dbReference type="Proteomes" id="UP000030302"/>
    </source>
</evidence>
<keyword evidence="1" id="KW-0808">Transferase</keyword>
<accession>A0A0A1FF43</accession>
<dbReference type="KEGG" id="care:LT85_4215"/>
<protein>
    <submittedName>
        <fullName evidence="1">Ribokinase</fullName>
        <ecNumber evidence="1">2.7.1.15</ecNumber>
    </submittedName>
</protein>
<sequence length="164" mass="17619">MIVPPSIAPFAAAAFDASANGFSAVFPATTATRPVDREPIWLKPVDKDDNPVDNDVTLLLVLLKPVDNEEIPLTAVLKPVDVDVDSDVTLLPIVLRPVDVDVDSDATLLLVLLKPVDSEAIPVDAEVDSDVTLLFVVLKPVDKEVIPLVAVLRPLEVDVDRDDS</sequence>
<evidence type="ECO:0000313" key="1">
    <source>
        <dbReference type="EMBL" id="AIY43373.1"/>
    </source>
</evidence>
<proteinExistence type="predicted"/>
<dbReference type="EC" id="2.7.1.15" evidence="1"/>
<keyword evidence="1" id="KW-0418">Kinase</keyword>
<gene>
    <name evidence="1" type="ORF">LT85_4215</name>
</gene>
<dbReference type="EMBL" id="CP009962">
    <property type="protein sequence ID" value="AIY43373.1"/>
    <property type="molecule type" value="Genomic_DNA"/>
</dbReference>
<dbReference type="STRING" id="279058.LT85_4215"/>
<dbReference type="AlphaFoldDB" id="A0A0A1FF43"/>